<evidence type="ECO:0000313" key="7">
    <source>
        <dbReference type="EMBL" id="CAL1283553.1"/>
    </source>
</evidence>
<feature type="transmembrane region" description="Helical" evidence="6">
    <location>
        <begin position="148"/>
        <end position="174"/>
    </location>
</feature>
<keyword evidence="5 6" id="KW-0472">Membrane</keyword>
<sequence length="302" mass="34203">MFPSYFPMDNTKRCLVCVVFIINCVTFALICTAMLTQEWVIVKPVRTGLNISIRNTELTDVESSRFQGVIYFGLFNGKKILNYGFGDRTFELKIVCVSKLKTCMYSSKENSTERVRDLHENFYLENDDKNITDGEDSFSASLPDFNSWIVTVSSLSLAAMFAITGGAFAIVNAIRNSAEMVFGFLGILIWNSFGFVSGAVSIFSWILLYLFKFRKNVMTREELEQHWVSEFRSCVGFSFYLVVLSTALFVVNVAIISTIIKQPWVDRRLRAELRKKLSSSKYVSHSPASSIAKKPKSDIISV</sequence>
<dbReference type="GO" id="GO:0007605">
    <property type="term" value="P:sensory perception of sound"/>
    <property type="evidence" value="ECO:0007669"/>
    <property type="project" value="UniProtKB-ARBA"/>
</dbReference>
<feature type="transmembrane region" description="Helical" evidence="6">
    <location>
        <begin position="237"/>
        <end position="260"/>
    </location>
</feature>
<organism evidence="7 8">
    <name type="scientific">Larinioides sclopetarius</name>
    <dbReference type="NCBI Taxonomy" id="280406"/>
    <lineage>
        <taxon>Eukaryota</taxon>
        <taxon>Metazoa</taxon>
        <taxon>Ecdysozoa</taxon>
        <taxon>Arthropoda</taxon>
        <taxon>Chelicerata</taxon>
        <taxon>Arachnida</taxon>
        <taxon>Araneae</taxon>
        <taxon>Araneomorphae</taxon>
        <taxon>Entelegynae</taxon>
        <taxon>Araneoidea</taxon>
        <taxon>Araneidae</taxon>
        <taxon>Larinioides</taxon>
    </lineage>
</organism>
<gene>
    <name evidence="7" type="ORF">LARSCL_LOCUS12680</name>
</gene>
<dbReference type="InterPro" id="IPR026748">
    <property type="entry name" value="Clarin"/>
</dbReference>
<protein>
    <submittedName>
        <fullName evidence="7">Uncharacterized protein</fullName>
    </submittedName>
</protein>
<evidence type="ECO:0000256" key="5">
    <source>
        <dbReference type="ARBA" id="ARBA00023136"/>
    </source>
</evidence>
<comment type="caution">
    <text evidence="7">The sequence shown here is derived from an EMBL/GenBank/DDBJ whole genome shotgun (WGS) entry which is preliminary data.</text>
</comment>
<keyword evidence="8" id="KW-1185">Reference proteome</keyword>
<accession>A0AAV2AHT2</accession>
<evidence type="ECO:0000256" key="1">
    <source>
        <dbReference type="ARBA" id="ARBA00004141"/>
    </source>
</evidence>
<evidence type="ECO:0000313" key="8">
    <source>
        <dbReference type="Proteomes" id="UP001497382"/>
    </source>
</evidence>
<feature type="transmembrane region" description="Helical" evidence="6">
    <location>
        <begin position="181"/>
        <end position="211"/>
    </location>
</feature>
<proteinExistence type="inferred from homology"/>
<comment type="similarity">
    <text evidence="2">Belongs to the clarin family.</text>
</comment>
<evidence type="ECO:0000256" key="2">
    <source>
        <dbReference type="ARBA" id="ARBA00005787"/>
    </source>
</evidence>
<dbReference type="Pfam" id="PF25807">
    <property type="entry name" value="Clarin-2"/>
    <property type="match status" value="1"/>
</dbReference>
<dbReference type="PANTHER" id="PTHR31548:SF1">
    <property type="entry name" value="LD47387P"/>
    <property type="match status" value="1"/>
</dbReference>
<dbReference type="EMBL" id="CAXIEN010000169">
    <property type="protein sequence ID" value="CAL1283553.1"/>
    <property type="molecule type" value="Genomic_DNA"/>
</dbReference>
<dbReference type="Proteomes" id="UP001497382">
    <property type="component" value="Unassembled WGS sequence"/>
</dbReference>
<evidence type="ECO:0000256" key="3">
    <source>
        <dbReference type="ARBA" id="ARBA00022692"/>
    </source>
</evidence>
<reference evidence="7 8" key="1">
    <citation type="submission" date="2024-04" db="EMBL/GenBank/DDBJ databases">
        <authorList>
            <person name="Rising A."/>
            <person name="Reimegard J."/>
            <person name="Sonavane S."/>
            <person name="Akerstrom W."/>
            <person name="Nylinder S."/>
            <person name="Hedman E."/>
            <person name="Kallberg Y."/>
        </authorList>
    </citation>
    <scope>NUCLEOTIDE SEQUENCE [LARGE SCALE GENOMIC DNA]</scope>
</reference>
<dbReference type="GO" id="GO:0016020">
    <property type="term" value="C:membrane"/>
    <property type="evidence" value="ECO:0007669"/>
    <property type="project" value="UniProtKB-SubCell"/>
</dbReference>
<dbReference type="PANTHER" id="PTHR31548">
    <property type="entry name" value="CLARIN"/>
    <property type="match status" value="1"/>
</dbReference>
<dbReference type="Gene3D" id="1.20.140.150">
    <property type="match status" value="1"/>
</dbReference>
<feature type="transmembrane region" description="Helical" evidence="6">
    <location>
        <begin position="14"/>
        <end position="35"/>
    </location>
</feature>
<keyword evidence="4 6" id="KW-1133">Transmembrane helix</keyword>
<keyword evidence="3 6" id="KW-0812">Transmembrane</keyword>
<dbReference type="AlphaFoldDB" id="A0AAV2AHT2"/>
<name>A0AAV2AHT2_9ARAC</name>
<comment type="subcellular location">
    <subcellularLocation>
        <location evidence="1">Membrane</location>
        <topology evidence="1">Multi-pass membrane protein</topology>
    </subcellularLocation>
</comment>
<evidence type="ECO:0000256" key="6">
    <source>
        <dbReference type="SAM" id="Phobius"/>
    </source>
</evidence>
<evidence type="ECO:0000256" key="4">
    <source>
        <dbReference type="ARBA" id="ARBA00022989"/>
    </source>
</evidence>